<dbReference type="Pfam" id="PF00392">
    <property type="entry name" value="GntR"/>
    <property type="match status" value="1"/>
</dbReference>
<dbReference type="InterPro" id="IPR011711">
    <property type="entry name" value="GntR_C"/>
</dbReference>
<evidence type="ECO:0000256" key="2">
    <source>
        <dbReference type="ARBA" id="ARBA00023125"/>
    </source>
</evidence>
<dbReference type="SUPFAM" id="SSF48008">
    <property type="entry name" value="GntR ligand-binding domain-like"/>
    <property type="match status" value="1"/>
</dbReference>
<dbReference type="RefSeq" id="WP_345031515.1">
    <property type="nucleotide sequence ID" value="NZ_BAABEY010000032.1"/>
</dbReference>
<keyword evidence="6" id="KW-1185">Reference proteome</keyword>
<dbReference type="Gene3D" id="1.10.10.10">
    <property type="entry name" value="Winged helix-like DNA-binding domain superfamily/Winged helix DNA-binding domain"/>
    <property type="match status" value="1"/>
</dbReference>
<evidence type="ECO:0000259" key="4">
    <source>
        <dbReference type="PROSITE" id="PS50949"/>
    </source>
</evidence>
<evidence type="ECO:0000256" key="1">
    <source>
        <dbReference type="ARBA" id="ARBA00023015"/>
    </source>
</evidence>
<evidence type="ECO:0000313" key="6">
    <source>
        <dbReference type="Proteomes" id="UP001501508"/>
    </source>
</evidence>
<reference evidence="6" key="1">
    <citation type="journal article" date="2019" name="Int. J. Syst. Evol. Microbiol.">
        <title>The Global Catalogue of Microorganisms (GCM) 10K type strain sequencing project: providing services to taxonomists for standard genome sequencing and annotation.</title>
        <authorList>
            <consortium name="The Broad Institute Genomics Platform"/>
            <consortium name="The Broad Institute Genome Sequencing Center for Infectious Disease"/>
            <person name="Wu L."/>
            <person name="Ma J."/>
        </authorList>
    </citation>
    <scope>NUCLEOTIDE SEQUENCE [LARGE SCALE GENOMIC DNA]</scope>
    <source>
        <strain evidence="6">JCM 31920</strain>
    </source>
</reference>
<protein>
    <submittedName>
        <fullName evidence="5">GntR family transcriptional regulator</fullName>
    </submittedName>
</protein>
<evidence type="ECO:0000313" key="5">
    <source>
        <dbReference type="EMBL" id="GAA4444442.1"/>
    </source>
</evidence>
<dbReference type="SUPFAM" id="SSF46785">
    <property type="entry name" value="Winged helix' DNA-binding domain"/>
    <property type="match status" value="1"/>
</dbReference>
<dbReference type="SMART" id="SM00895">
    <property type="entry name" value="FCD"/>
    <property type="match status" value="1"/>
</dbReference>
<keyword evidence="1" id="KW-0805">Transcription regulation</keyword>
<proteinExistence type="predicted"/>
<dbReference type="Pfam" id="PF07729">
    <property type="entry name" value="FCD"/>
    <property type="match status" value="1"/>
</dbReference>
<name>A0ABP8M4N6_9BACT</name>
<dbReference type="PROSITE" id="PS50949">
    <property type="entry name" value="HTH_GNTR"/>
    <property type="match status" value="1"/>
</dbReference>
<evidence type="ECO:0000256" key="3">
    <source>
        <dbReference type="ARBA" id="ARBA00023163"/>
    </source>
</evidence>
<comment type="caution">
    <text evidence="5">The sequence shown here is derived from an EMBL/GenBank/DDBJ whole genome shotgun (WGS) entry which is preliminary data.</text>
</comment>
<feature type="domain" description="HTH gntR-type" evidence="4">
    <location>
        <begin position="15"/>
        <end position="83"/>
    </location>
</feature>
<dbReference type="CDD" id="cd07377">
    <property type="entry name" value="WHTH_GntR"/>
    <property type="match status" value="1"/>
</dbReference>
<dbReference type="PANTHER" id="PTHR43537:SF24">
    <property type="entry name" value="GLUCONATE OPERON TRANSCRIPTIONAL REPRESSOR"/>
    <property type="match status" value="1"/>
</dbReference>
<dbReference type="Proteomes" id="UP001501508">
    <property type="component" value="Unassembled WGS sequence"/>
</dbReference>
<dbReference type="InterPro" id="IPR036388">
    <property type="entry name" value="WH-like_DNA-bd_sf"/>
</dbReference>
<dbReference type="SMART" id="SM00345">
    <property type="entry name" value="HTH_GNTR"/>
    <property type="match status" value="1"/>
</dbReference>
<dbReference type="PRINTS" id="PR00035">
    <property type="entry name" value="HTHGNTR"/>
</dbReference>
<dbReference type="InterPro" id="IPR008920">
    <property type="entry name" value="TF_FadR/GntR_C"/>
</dbReference>
<keyword evidence="3" id="KW-0804">Transcription</keyword>
<gene>
    <name evidence="5" type="ORF">GCM10023091_34570</name>
</gene>
<dbReference type="InterPro" id="IPR000524">
    <property type="entry name" value="Tscrpt_reg_HTH_GntR"/>
</dbReference>
<sequence>MKKNSVAPLEPLGTLSMTDRVENILRAYFQEHKFKPGDQLPNEIEIARQLNVSRNVVREALSRLRMLGMIEARPRRGMIMTQPDLLAGLEKVLNPLILSVDNQKDIFEMRLILEMGIAEFVFARKTKKDIEDLEKIVANEREKEMLTREDEIAFHGKLYEMTGNETFTRFQILLMPVFNHVFTEYYEKGIRVDIEQPVRHHHLVEALKNGTADDFRKAMYVHLTPYYKSGSIHPRM</sequence>
<accession>A0ABP8M4N6</accession>
<dbReference type="InterPro" id="IPR036390">
    <property type="entry name" value="WH_DNA-bd_sf"/>
</dbReference>
<dbReference type="EMBL" id="BAABEY010000032">
    <property type="protein sequence ID" value="GAA4444442.1"/>
    <property type="molecule type" value="Genomic_DNA"/>
</dbReference>
<organism evidence="5 6">
    <name type="scientific">Ravibacter arvi</name>
    <dbReference type="NCBI Taxonomy" id="2051041"/>
    <lineage>
        <taxon>Bacteria</taxon>
        <taxon>Pseudomonadati</taxon>
        <taxon>Bacteroidota</taxon>
        <taxon>Cytophagia</taxon>
        <taxon>Cytophagales</taxon>
        <taxon>Spirosomataceae</taxon>
        <taxon>Ravibacter</taxon>
    </lineage>
</organism>
<dbReference type="PANTHER" id="PTHR43537">
    <property type="entry name" value="TRANSCRIPTIONAL REGULATOR, GNTR FAMILY"/>
    <property type="match status" value="1"/>
</dbReference>
<dbReference type="Gene3D" id="1.20.120.530">
    <property type="entry name" value="GntR ligand-binding domain-like"/>
    <property type="match status" value="1"/>
</dbReference>
<keyword evidence="2" id="KW-0238">DNA-binding</keyword>